<dbReference type="CDD" id="cd05233">
    <property type="entry name" value="SDR_c"/>
    <property type="match status" value="1"/>
</dbReference>
<dbReference type="KEGG" id="bsol:FSW04_25310"/>
<name>A0A5B8UCF2_9ACTN</name>
<dbReference type="Pfam" id="PF13561">
    <property type="entry name" value="adh_short_C2"/>
    <property type="match status" value="1"/>
</dbReference>
<dbReference type="InterPro" id="IPR036291">
    <property type="entry name" value="NAD(P)-bd_dom_sf"/>
</dbReference>
<dbReference type="EMBL" id="CP042430">
    <property type="protein sequence ID" value="QEC50899.1"/>
    <property type="molecule type" value="Genomic_DNA"/>
</dbReference>
<dbReference type="SUPFAM" id="SSF51735">
    <property type="entry name" value="NAD(P)-binding Rossmann-fold domains"/>
    <property type="match status" value="1"/>
</dbReference>
<accession>A0A5B8UCF2</accession>
<comment type="similarity">
    <text evidence="1">Belongs to the short-chain dehydrogenases/reductases (SDR) family.</text>
</comment>
<dbReference type="PRINTS" id="PR00081">
    <property type="entry name" value="GDHRDH"/>
</dbReference>
<evidence type="ECO:0000313" key="4">
    <source>
        <dbReference type="Proteomes" id="UP000321805"/>
    </source>
</evidence>
<reference evidence="3" key="2">
    <citation type="submission" date="2019-08" db="EMBL/GenBank/DDBJ databases">
        <authorList>
            <person name="Im W.-T."/>
        </authorList>
    </citation>
    <scope>NUCLEOTIDE SEQUENCE</scope>
    <source>
        <strain evidence="3">BR7-21</strain>
    </source>
</reference>
<keyword evidence="4" id="KW-1185">Reference proteome</keyword>
<protein>
    <submittedName>
        <fullName evidence="3">Glucose 1-dehydrogenase</fullName>
        <ecNumber evidence="3">1.1.1.47</ecNumber>
    </submittedName>
</protein>
<dbReference type="NCBIfam" id="NF005559">
    <property type="entry name" value="PRK07231.1"/>
    <property type="match status" value="1"/>
</dbReference>
<evidence type="ECO:0000256" key="2">
    <source>
        <dbReference type="ARBA" id="ARBA00023002"/>
    </source>
</evidence>
<dbReference type="Proteomes" id="UP000321805">
    <property type="component" value="Chromosome"/>
</dbReference>
<organism evidence="3 4">
    <name type="scientific">Baekduia soli</name>
    <dbReference type="NCBI Taxonomy" id="496014"/>
    <lineage>
        <taxon>Bacteria</taxon>
        <taxon>Bacillati</taxon>
        <taxon>Actinomycetota</taxon>
        <taxon>Thermoleophilia</taxon>
        <taxon>Solirubrobacterales</taxon>
        <taxon>Baekduiaceae</taxon>
        <taxon>Baekduia</taxon>
    </lineage>
</organism>
<dbReference type="OrthoDB" id="7064009at2"/>
<dbReference type="GO" id="GO:0047936">
    <property type="term" value="F:glucose 1-dehydrogenase [NAD(P)+] activity"/>
    <property type="evidence" value="ECO:0007669"/>
    <property type="project" value="UniProtKB-EC"/>
</dbReference>
<dbReference type="FunFam" id="3.40.50.720:FF:000084">
    <property type="entry name" value="Short-chain dehydrogenase reductase"/>
    <property type="match status" value="1"/>
</dbReference>
<dbReference type="EC" id="1.1.1.47" evidence="3"/>
<reference evidence="3" key="1">
    <citation type="journal article" date="2018" name="J. Microbiol.">
        <title>Baekduia soli gen. nov., sp. nov., a novel bacterium isolated from the soil of Baekdu Mountain and proposal of a novel family name, Baekduiaceae fam. nov.</title>
        <authorList>
            <person name="An D.S."/>
            <person name="Siddiqi M.Z."/>
            <person name="Kim K.H."/>
            <person name="Yu H.S."/>
            <person name="Im W.T."/>
        </authorList>
    </citation>
    <scope>NUCLEOTIDE SEQUENCE [LARGE SCALE GENOMIC DNA]</scope>
    <source>
        <strain evidence="3">BR7-21</strain>
    </source>
</reference>
<dbReference type="PRINTS" id="PR00080">
    <property type="entry name" value="SDRFAMILY"/>
</dbReference>
<evidence type="ECO:0000313" key="3">
    <source>
        <dbReference type="EMBL" id="QEC50899.1"/>
    </source>
</evidence>
<dbReference type="Gene3D" id="3.40.50.720">
    <property type="entry name" value="NAD(P)-binding Rossmann-like Domain"/>
    <property type="match status" value="1"/>
</dbReference>
<gene>
    <name evidence="3" type="ORF">FSW04_25310</name>
</gene>
<dbReference type="PANTHER" id="PTHR24321:SF11">
    <property type="entry name" value="BLR0893 PROTEIN"/>
    <property type="match status" value="1"/>
</dbReference>
<dbReference type="PROSITE" id="PS00061">
    <property type="entry name" value="ADH_SHORT"/>
    <property type="match status" value="1"/>
</dbReference>
<evidence type="ECO:0000256" key="1">
    <source>
        <dbReference type="ARBA" id="ARBA00006484"/>
    </source>
</evidence>
<dbReference type="AlphaFoldDB" id="A0A5B8UCF2"/>
<proteinExistence type="inferred from homology"/>
<dbReference type="InterPro" id="IPR020904">
    <property type="entry name" value="Sc_DH/Rdtase_CS"/>
</dbReference>
<dbReference type="InterPro" id="IPR002347">
    <property type="entry name" value="SDR_fam"/>
</dbReference>
<sequence length="261" mass="27070">MQDKVCVVTGAAQGIGRETALEMARRGAKVVVSDVKDAEGQGTVDLVAGEGGSGVYVRCDVRSEDDIVALMAAAADHFGGIDVLHNNAGVQEADFGTESAVDTLPNEVWDAVYEINLRAVWLATKHAAPFLRRSTRGPAIVNASSTGGLTGYPGCPAYNATKGAVIQLTKATAIDLAPTIRCNCYCPAAVDTPMVQKYFAMAPDEDALRAALIGSHLVPRLGEPSDIASLVCFLASDEASFINGAAITIDGGSLAWRGSNG</sequence>
<dbReference type="PANTHER" id="PTHR24321">
    <property type="entry name" value="DEHYDROGENASES, SHORT CHAIN"/>
    <property type="match status" value="1"/>
</dbReference>
<keyword evidence="2 3" id="KW-0560">Oxidoreductase</keyword>